<dbReference type="EMBL" id="CP026304">
    <property type="protein sequence ID" value="AVZ73303.1"/>
    <property type="molecule type" value="Genomic_DNA"/>
</dbReference>
<feature type="region of interest" description="Disordered" evidence="1">
    <location>
        <begin position="722"/>
        <end position="746"/>
    </location>
</feature>
<dbReference type="OrthoDB" id="3846417at2"/>
<evidence type="ECO:0000256" key="1">
    <source>
        <dbReference type="SAM" id="MobiDB-lite"/>
    </source>
</evidence>
<keyword evidence="3" id="KW-1185">Reference proteome</keyword>
<gene>
    <name evidence="2" type="ORF">SLUN_15075</name>
</gene>
<evidence type="ECO:0008006" key="4">
    <source>
        <dbReference type="Google" id="ProtNLM"/>
    </source>
</evidence>
<dbReference type="GeneID" id="55656591"/>
<accession>A0A2R4T2D4</accession>
<dbReference type="KEGG" id="slk:SLUN_15075"/>
<reference evidence="2 3" key="1">
    <citation type="submission" date="2018-01" db="EMBL/GenBank/DDBJ databases">
        <title>Complete genome sequence of Streptomyces lunaelactis MM109T, a Ferroverdin A producer isolated from cave moonmilk deposits.</title>
        <authorList>
            <person name="Naome A."/>
            <person name="Martinet L."/>
            <person name="Maciejewska M."/>
            <person name="Anderssen S."/>
            <person name="Adam D."/>
            <person name="Tenconi E."/>
            <person name="Deflandre B."/>
            <person name="Arguelles-Arias A."/>
            <person name="Calusinska M."/>
            <person name="Copieters W."/>
            <person name="Karim L."/>
            <person name="Hanikenne M."/>
            <person name="Baurain D."/>
            <person name="van Wezel G."/>
            <person name="Smargiasso N."/>
            <person name="de Pauw E."/>
            <person name="Delfosse P."/>
            <person name="Rigali S."/>
        </authorList>
    </citation>
    <scope>NUCLEOTIDE SEQUENCE [LARGE SCALE GENOMIC DNA]</scope>
    <source>
        <strain evidence="2 3">MM109</strain>
    </source>
</reference>
<feature type="compositionally biased region" description="Basic and acidic residues" evidence="1">
    <location>
        <begin position="725"/>
        <end position="746"/>
    </location>
</feature>
<evidence type="ECO:0000313" key="2">
    <source>
        <dbReference type="EMBL" id="AVZ73303.1"/>
    </source>
</evidence>
<sequence length="746" mass="80527">MGSLALTDVTEVNLGKLGTAVADWKKTVDNLKKLAQKAEDGMYAKSESARWEGTNATVTRDFVRKTKKEFADAHAQANSTYQILDDAHQELVKIQQKVKTAIEVDAATMGVRLEDAGGGAVRWFFPHIRGDSDEHTQAQRDAAQALADRVAGLIGHAMEIDASVARALGKTHGNDTGNFGHKNYESLDDAQEERANELAQKSLRMYKEGKELSEAELRELQTLIKYNAKDQPFAEALYRDLGPEGALRFQAQLSLDGTADGGTQLQLARSIQDSMGVALATAQPKLGDEWTQDLMKLGRSNLDLQMSGNLIEPKGYQVLGTLLRHGEYSKEFLDKVGNDMIAYEREMDGGAWSRPDGSYTGMKGFGLNADKDGGGGWDPLTGLLEAYGHNPDASTAFLSANVAGPGESMTNLDYLMGMGSDGKGEGARTWIPDVTAPINAGEDKVFGKDALGHALEAAVTGMPYDHGDVDKHPEHTPERLEIMEKVVNSLAGDPKLMHDSMGDSMGRMAGEYMPEINNTLRQSNEFAELYGNPHNFNALSTVEFLDVVGRNPEGYAEATLGAENYSAGRMNELVNHSDQFAGSVSDNLGHVAYGTGTIEGILSGARHDEIVTGGQLSDQDYNDQLQKRADMFNSVFGSTVGLATERVPIAGEVINGVTEMVVGEVVESAQRNTSAETAHTAGESSFNARQNALDQSSNGLAVAGIPDGADPTNVRRMVDNQTDAGMDHGKVLHREAKDHYERNPPE</sequence>
<dbReference type="AlphaFoldDB" id="A0A2R4T2D4"/>
<proteinExistence type="predicted"/>
<dbReference type="RefSeq" id="WP_108148981.1">
    <property type="nucleotide sequence ID" value="NZ_CP026304.1"/>
</dbReference>
<evidence type="ECO:0000313" key="3">
    <source>
        <dbReference type="Proteomes" id="UP000244201"/>
    </source>
</evidence>
<organism evidence="2 3">
    <name type="scientific">Streptomyces lunaelactis</name>
    <dbReference type="NCBI Taxonomy" id="1535768"/>
    <lineage>
        <taxon>Bacteria</taxon>
        <taxon>Bacillati</taxon>
        <taxon>Actinomycetota</taxon>
        <taxon>Actinomycetes</taxon>
        <taxon>Kitasatosporales</taxon>
        <taxon>Streptomycetaceae</taxon>
        <taxon>Streptomyces</taxon>
    </lineage>
</organism>
<protein>
    <recommendedName>
        <fullName evidence="4">AG2 protein</fullName>
    </recommendedName>
</protein>
<name>A0A2R4T2D4_9ACTN</name>
<dbReference type="Proteomes" id="UP000244201">
    <property type="component" value="Chromosome"/>
</dbReference>